<comment type="caution">
    <text evidence="2">The sequence shown here is derived from an EMBL/GenBank/DDBJ whole genome shotgun (WGS) entry which is preliminary data.</text>
</comment>
<name>A0A699WI69_TANCI</name>
<feature type="region of interest" description="Disordered" evidence="1">
    <location>
        <begin position="1"/>
        <end position="69"/>
    </location>
</feature>
<proteinExistence type="predicted"/>
<sequence length="69" mass="7970">IPMGSKEEAKRIKRKGITLEQESAKKKKSLEEITEEAKSPEEVTEEKRLVKETLSTRPPTSDKEMELWV</sequence>
<feature type="compositionally biased region" description="Basic and acidic residues" evidence="1">
    <location>
        <begin position="1"/>
        <end position="10"/>
    </location>
</feature>
<evidence type="ECO:0000313" key="2">
    <source>
        <dbReference type="EMBL" id="GFD44351.1"/>
    </source>
</evidence>
<dbReference type="EMBL" id="BKCJ011620519">
    <property type="protein sequence ID" value="GFD44351.1"/>
    <property type="molecule type" value="Genomic_DNA"/>
</dbReference>
<gene>
    <name evidence="2" type="ORF">Tci_916320</name>
</gene>
<accession>A0A699WI69</accession>
<feature type="compositionally biased region" description="Basic and acidic residues" evidence="1">
    <location>
        <begin position="29"/>
        <end position="51"/>
    </location>
</feature>
<protein>
    <submittedName>
        <fullName evidence="2">Uncharacterized protein</fullName>
    </submittedName>
</protein>
<feature type="non-terminal residue" evidence="2">
    <location>
        <position position="1"/>
    </location>
</feature>
<dbReference type="AlphaFoldDB" id="A0A699WI69"/>
<evidence type="ECO:0000256" key="1">
    <source>
        <dbReference type="SAM" id="MobiDB-lite"/>
    </source>
</evidence>
<reference evidence="2" key="1">
    <citation type="journal article" date="2019" name="Sci. Rep.">
        <title>Draft genome of Tanacetum cinerariifolium, the natural source of mosquito coil.</title>
        <authorList>
            <person name="Yamashiro T."/>
            <person name="Shiraishi A."/>
            <person name="Satake H."/>
            <person name="Nakayama K."/>
        </authorList>
    </citation>
    <scope>NUCLEOTIDE SEQUENCE</scope>
</reference>
<organism evidence="2">
    <name type="scientific">Tanacetum cinerariifolium</name>
    <name type="common">Dalmatian daisy</name>
    <name type="synonym">Chrysanthemum cinerariifolium</name>
    <dbReference type="NCBI Taxonomy" id="118510"/>
    <lineage>
        <taxon>Eukaryota</taxon>
        <taxon>Viridiplantae</taxon>
        <taxon>Streptophyta</taxon>
        <taxon>Embryophyta</taxon>
        <taxon>Tracheophyta</taxon>
        <taxon>Spermatophyta</taxon>
        <taxon>Magnoliopsida</taxon>
        <taxon>eudicotyledons</taxon>
        <taxon>Gunneridae</taxon>
        <taxon>Pentapetalae</taxon>
        <taxon>asterids</taxon>
        <taxon>campanulids</taxon>
        <taxon>Asterales</taxon>
        <taxon>Asteraceae</taxon>
        <taxon>Asteroideae</taxon>
        <taxon>Anthemideae</taxon>
        <taxon>Anthemidinae</taxon>
        <taxon>Tanacetum</taxon>
    </lineage>
</organism>
<feature type="compositionally biased region" description="Basic and acidic residues" evidence="1">
    <location>
        <begin position="60"/>
        <end position="69"/>
    </location>
</feature>